<reference evidence="1 2" key="1">
    <citation type="submission" date="2020-01" db="EMBL/GenBank/DDBJ databases">
        <authorList>
            <person name="Rodrigo-Torres L."/>
            <person name="Arahal R. D."/>
            <person name="Lucena T."/>
        </authorList>
    </citation>
    <scope>NUCLEOTIDE SEQUENCE [LARGE SCALE GENOMIC DNA]</scope>
    <source>
        <strain evidence="1 2">CECT 9393</strain>
    </source>
</reference>
<sequence length="133" mass="15221">MKNNSIFKLLFLVISIFFLNSCRNNDVLTENETYNTSNEFQLPSKTIRLDQSQHKVALSVVLEKIQSSPNTFSKTTGGDVYIDTDNILKLTDATKQAHHIIPWASKIQAHLVVQKAAKSMRSIKWNFICFMEK</sequence>
<name>A0A6N4XUG4_9FLAO</name>
<dbReference type="RefSeq" id="WP_162072521.1">
    <property type="nucleotide sequence ID" value="NZ_CACVBY010000020.1"/>
</dbReference>
<organism evidence="1 2">
    <name type="scientific">Chryseobacterium fistulae</name>
    <dbReference type="NCBI Taxonomy" id="2675058"/>
    <lineage>
        <taxon>Bacteria</taxon>
        <taxon>Pseudomonadati</taxon>
        <taxon>Bacteroidota</taxon>
        <taxon>Flavobacteriia</taxon>
        <taxon>Flavobacteriales</taxon>
        <taxon>Weeksellaceae</taxon>
        <taxon>Chryseobacterium group</taxon>
        <taxon>Chryseobacterium</taxon>
    </lineage>
</organism>
<proteinExistence type="predicted"/>
<evidence type="ECO:0000313" key="1">
    <source>
        <dbReference type="EMBL" id="CAA7386930.1"/>
    </source>
</evidence>
<keyword evidence="2" id="KW-1185">Reference proteome</keyword>
<accession>A0A6N4XUG4</accession>
<evidence type="ECO:0000313" key="2">
    <source>
        <dbReference type="Proteomes" id="UP000445309"/>
    </source>
</evidence>
<dbReference type="EMBL" id="CACVBY010000020">
    <property type="protein sequence ID" value="CAA7386930.1"/>
    <property type="molecule type" value="Genomic_DNA"/>
</dbReference>
<gene>
    <name evidence="1" type="ORF">CHRY9393_01231</name>
</gene>
<protein>
    <submittedName>
        <fullName evidence="1">Uncharacterized protein</fullName>
    </submittedName>
</protein>
<dbReference type="Proteomes" id="UP000445309">
    <property type="component" value="Unassembled WGS sequence"/>
</dbReference>
<dbReference type="AlphaFoldDB" id="A0A6N4XUG4"/>